<dbReference type="Pfam" id="PF00505">
    <property type="entry name" value="HMG_box"/>
    <property type="match status" value="1"/>
</dbReference>
<dbReference type="Proteomes" id="UP000030671">
    <property type="component" value="Unassembled WGS sequence"/>
</dbReference>
<gene>
    <name evidence="6" type="ORF">HETIRDRAFT_460226</name>
</gene>
<dbReference type="PANTHER" id="PTHR10270:SF161">
    <property type="entry name" value="SEX-DETERMINING REGION Y PROTEIN"/>
    <property type="match status" value="1"/>
</dbReference>
<protein>
    <recommendedName>
        <fullName evidence="5">HMG box domain-containing protein</fullName>
    </recommendedName>
</protein>
<accession>W4JW98</accession>
<keyword evidence="2" id="KW-0804">Transcription</keyword>
<dbReference type="OrthoDB" id="6247875at2759"/>
<dbReference type="PANTHER" id="PTHR10270">
    <property type="entry name" value="SOX TRANSCRIPTION FACTOR"/>
    <property type="match status" value="1"/>
</dbReference>
<dbReference type="SMART" id="SM00398">
    <property type="entry name" value="HMG"/>
    <property type="match status" value="1"/>
</dbReference>
<dbReference type="InterPro" id="IPR009071">
    <property type="entry name" value="HMG_box_dom"/>
</dbReference>
<dbReference type="AlphaFoldDB" id="W4JW98"/>
<dbReference type="eggNOG" id="KOG0527">
    <property type="taxonomic scope" value="Eukaryota"/>
</dbReference>
<dbReference type="Gene3D" id="1.10.30.10">
    <property type="entry name" value="High mobility group box domain"/>
    <property type="match status" value="1"/>
</dbReference>
<evidence type="ECO:0000256" key="1">
    <source>
        <dbReference type="ARBA" id="ARBA00023125"/>
    </source>
</evidence>
<evidence type="ECO:0000313" key="6">
    <source>
        <dbReference type="EMBL" id="ETW77744.1"/>
    </source>
</evidence>
<dbReference type="GO" id="GO:0030154">
    <property type="term" value="P:cell differentiation"/>
    <property type="evidence" value="ECO:0007669"/>
    <property type="project" value="TreeGrafter"/>
</dbReference>
<dbReference type="RefSeq" id="XP_009549779.1">
    <property type="nucleotide sequence ID" value="XM_009551484.1"/>
</dbReference>
<dbReference type="PROSITE" id="PS50118">
    <property type="entry name" value="HMG_BOX_2"/>
    <property type="match status" value="1"/>
</dbReference>
<dbReference type="GO" id="GO:0001228">
    <property type="term" value="F:DNA-binding transcription activator activity, RNA polymerase II-specific"/>
    <property type="evidence" value="ECO:0007669"/>
    <property type="project" value="TreeGrafter"/>
</dbReference>
<name>W4JW98_HETIT</name>
<keyword evidence="7" id="KW-1185">Reference proteome</keyword>
<dbReference type="SUPFAM" id="SSF47095">
    <property type="entry name" value="HMG-box"/>
    <property type="match status" value="1"/>
</dbReference>
<dbReference type="InParanoid" id="W4JW98"/>
<dbReference type="GO" id="GO:0005634">
    <property type="term" value="C:nucleus"/>
    <property type="evidence" value="ECO:0007669"/>
    <property type="project" value="UniProtKB-UniRule"/>
</dbReference>
<dbReference type="HOGENOM" id="CLU_508083_0_0_1"/>
<dbReference type="FunCoup" id="W4JW98">
    <property type="interactions" value="5"/>
</dbReference>
<dbReference type="InterPro" id="IPR036910">
    <property type="entry name" value="HMG_box_dom_sf"/>
</dbReference>
<dbReference type="InterPro" id="IPR050140">
    <property type="entry name" value="SRY-related_HMG-box_TF-like"/>
</dbReference>
<dbReference type="GO" id="GO:0000122">
    <property type="term" value="P:negative regulation of transcription by RNA polymerase II"/>
    <property type="evidence" value="ECO:0007669"/>
    <property type="project" value="TreeGrafter"/>
</dbReference>
<feature type="domain" description="HMG box" evidence="5">
    <location>
        <begin position="123"/>
        <end position="207"/>
    </location>
</feature>
<dbReference type="GO" id="GO:0000978">
    <property type="term" value="F:RNA polymerase II cis-regulatory region sequence-specific DNA binding"/>
    <property type="evidence" value="ECO:0007669"/>
    <property type="project" value="TreeGrafter"/>
</dbReference>
<sequence length="524" mass="57758">MPAYRTRDTHSRSLEVTVDHVHTPMFNIISPTPRAFTFPNIMTSPLSSPSNSPFEAELKPSTLTPPPTTPTPSSHISSDVSLQIAERTQAPPAPAPTKTHRRRRSTASDLNERRPKKGDEDYVKRPENAFILFRRKCCEDRNSALGAGEAGEGGDKASAPTKKQRQADLSKAISREWKALTAEERQYWEELAKEKKKEHEQLHPNYVYRPQRVKGKKAAALKGKGKKPDDEEMDDGEISFIMPLSVRPGPRAASAPTPPYQQHITVPPVFMSSTPSSPSMVPTGARRPSFPFPAQNGGFNFDFAPSDGLQQPYPEPQGWDPNVNGSAGFVGTFDPTPFFVDNNNKNDVSLDSFGGCPDQRMFAPSQQLLVSSYAAGSSGPPSPDDRPFTPTSSLEVIGIPGEIWQQHEAFCIPDVPTSQCPPEMLEFEYRPFAWPSATIKGGWTNGSQPLFNEDFDLSSLSPIELEGVKYSDDPKAATVESMGSGFPHEQYCSPTHMDVDRLGHDPFTAMFGYNDLQMSGEHFS</sequence>
<feature type="region of interest" description="Disordered" evidence="4">
    <location>
        <begin position="46"/>
        <end position="122"/>
    </location>
</feature>
<proteinExistence type="predicted"/>
<evidence type="ECO:0000256" key="4">
    <source>
        <dbReference type="SAM" id="MobiDB-lite"/>
    </source>
</evidence>
<feature type="compositionally biased region" description="Basic and acidic residues" evidence="4">
    <location>
        <begin position="110"/>
        <end position="122"/>
    </location>
</feature>
<organism evidence="6 7">
    <name type="scientific">Heterobasidion irregulare (strain TC 32-1)</name>
    <dbReference type="NCBI Taxonomy" id="747525"/>
    <lineage>
        <taxon>Eukaryota</taxon>
        <taxon>Fungi</taxon>
        <taxon>Dikarya</taxon>
        <taxon>Basidiomycota</taxon>
        <taxon>Agaricomycotina</taxon>
        <taxon>Agaricomycetes</taxon>
        <taxon>Russulales</taxon>
        <taxon>Bondarzewiaceae</taxon>
        <taxon>Heterobasidion</taxon>
        <taxon>Heterobasidion annosum species complex</taxon>
    </lineage>
</organism>
<dbReference type="KEGG" id="hir:HETIRDRAFT_460226"/>
<evidence type="ECO:0000256" key="2">
    <source>
        <dbReference type="ARBA" id="ARBA00023163"/>
    </source>
</evidence>
<dbReference type="EMBL" id="KI925462">
    <property type="protein sequence ID" value="ETW77744.1"/>
    <property type="molecule type" value="Genomic_DNA"/>
</dbReference>
<evidence type="ECO:0000313" key="7">
    <source>
        <dbReference type="Proteomes" id="UP000030671"/>
    </source>
</evidence>
<reference evidence="6 7" key="1">
    <citation type="journal article" date="2012" name="New Phytol.">
        <title>Insight into trade-off between wood decay and parasitism from the genome of a fungal forest pathogen.</title>
        <authorList>
            <person name="Olson A."/>
            <person name="Aerts A."/>
            <person name="Asiegbu F."/>
            <person name="Belbahri L."/>
            <person name="Bouzid O."/>
            <person name="Broberg A."/>
            <person name="Canback B."/>
            <person name="Coutinho P.M."/>
            <person name="Cullen D."/>
            <person name="Dalman K."/>
            <person name="Deflorio G."/>
            <person name="van Diepen L.T."/>
            <person name="Dunand C."/>
            <person name="Duplessis S."/>
            <person name="Durling M."/>
            <person name="Gonthier P."/>
            <person name="Grimwood J."/>
            <person name="Fossdal C.G."/>
            <person name="Hansson D."/>
            <person name="Henrissat B."/>
            <person name="Hietala A."/>
            <person name="Himmelstrand K."/>
            <person name="Hoffmeister D."/>
            <person name="Hogberg N."/>
            <person name="James T.Y."/>
            <person name="Karlsson M."/>
            <person name="Kohler A."/>
            <person name="Kues U."/>
            <person name="Lee Y.H."/>
            <person name="Lin Y.C."/>
            <person name="Lind M."/>
            <person name="Lindquist E."/>
            <person name="Lombard V."/>
            <person name="Lucas S."/>
            <person name="Lunden K."/>
            <person name="Morin E."/>
            <person name="Murat C."/>
            <person name="Park J."/>
            <person name="Raffaello T."/>
            <person name="Rouze P."/>
            <person name="Salamov A."/>
            <person name="Schmutz J."/>
            <person name="Solheim H."/>
            <person name="Stahlberg J."/>
            <person name="Velez H."/>
            <person name="de Vries R.P."/>
            <person name="Wiebenga A."/>
            <person name="Woodward S."/>
            <person name="Yakovlev I."/>
            <person name="Garbelotto M."/>
            <person name="Martin F."/>
            <person name="Grigoriev I.V."/>
            <person name="Stenlid J."/>
        </authorList>
    </citation>
    <scope>NUCLEOTIDE SEQUENCE [LARGE SCALE GENOMIC DNA]</scope>
    <source>
        <strain evidence="6 7">TC 32-1</strain>
    </source>
</reference>
<keyword evidence="1 3" id="KW-0238">DNA-binding</keyword>
<evidence type="ECO:0000256" key="3">
    <source>
        <dbReference type="PROSITE-ProRule" id="PRU00267"/>
    </source>
</evidence>
<dbReference type="GeneID" id="20677057"/>
<keyword evidence="3" id="KW-0539">Nucleus</keyword>
<feature type="DNA-binding region" description="HMG box" evidence="3">
    <location>
        <begin position="123"/>
        <end position="207"/>
    </location>
</feature>
<evidence type="ECO:0000259" key="5">
    <source>
        <dbReference type="PROSITE" id="PS50118"/>
    </source>
</evidence>